<dbReference type="PANTHER" id="PTHR43653">
    <property type="entry name" value="CYTOCHROME C ASSEMBLY PROTEIN-RELATED"/>
    <property type="match status" value="1"/>
</dbReference>
<dbReference type="GeneID" id="90450218"/>
<feature type="transmembrane region" description="Helical" evidence="3">
    <location>
        <begin position="100"/>
        <end position="117"/>
    </location>
</feature>
<evidence type="ECO:0000259" key="5">
    <source>
        <dbReference type="Pfam" id="PF16327"/>
    </source>
</evidence>
<name>A0ABZ3H3W8_GEOAI</name>
<sequence>MTSLDPGYLLLILAFFVSLYSTYTFILAVRAKGKKAASIARKGEQATYLYTFIIVLAYLLLTYYFLVRDFDVQYVYYYSDSHLNLTYTISAVWAGREGSLLLWAFFLSILNVVFLRVEKKDALSALALSISSATVSFFVLVMLTFSNPFQRFGVNPGEGYGLNPLLRTPEMALHPPTVFLGYAAATLPFALAVSSVYLKQEGWHLRARLWALVSWIFLSVGIFLGAWWAYKTLRWGGFWAWDPVENASLLPWLTITALLHGIMRNRSFKSWNYWLAYVSFALVVFATFITRSGIIESVHAFGENPEGWLYLILIAIAGMVSAYLFSTRKDVFRSEQYSTFSRDFAIFLNMLILILSTATVLIGTVAPTLVSGISVGRGYYDRVETPLAILLTVLLGVCISIGWRASRENTLRLLKISAPAGVIVFALTQILAGMFYVSLAAGIGAFSLVNHLMTFKPSDLRNARKAGGYIVHIGIILIAIGVAGAWMYDEVHQNVRVGIQDKAKIDTRFGDITLEITDAKQMDYQDRSELIITLNVYENGVLKGTVTPTITQYNLLRQDRVIYSVSILSDYFKDIYIAIGGISMDSAFFEVHVIPLVSLVWLGSVLVIAGGVVSVVMNPPRRE</sequence>
<dbReference type="InterPro" id="IPR032523">
    <property type="entry name" value="CcmF_C"/>
</dbReference>
<evidence type="ECO:0000256" key="2">
    <source>
        <dbReference type="ARBA" id="ARBA00022748"/>
    </source>
</evidence>
<keyword evidence="3" id="KW-1133">Transmembrane helix</keyword>
<dbReference type="InterPro" id="IPR002541">
    <property type="entry name" value="Cyt_c_assembly"/>
</dbReference>
<evidence type="ECO:0000313" key="6">
    <source>
        <dbReference type="EMBL" id="XAT63753.1"/>
    </source>
</evidence>
<dbReference type="InterPro" id="IPR003567">
    <property type="entry name" value="Cyt_c_biogenesis"/>
</dbReference>
<feature type="transmembrane region" description="Helical" evidence="3">
    <location>
        <begin position="179"/>
        <end position="198"/>
    </location>
</feature>
<feature type="transmembrane region" description="Helical" evidence="3">
    <location>
        <begin position="593"/>
        <end position="617"/>
    </location>
</feature>
<feature type="domain" description="Cytochrome c-type biogenesis protein CcmF C-terminal" evidence="5">
    <location>
        <begin position="311"/>
        <end position="615"/>
    </location>
</feature>
<feature type="transmembrane region" description="Helical" evidence="3">
    <location>
        <begin position="246"/>
        <end position="262"/>
    </location>
</feature>
<dbReference type="Pfam" id="PF16327">
    <property type="entry name" value="CcmF_C"/>
    <property type="match status" value="1"/>
</dbReference>
<proteinExistence type="inferred from homology"/>
<feature type="transmembrane region" description="Helical" evidence="3">
    <location>
        <begin position="386"/>
        <end position="406"/>
    </location>
</feature>
<protein>
    <submittedName>
        <fullName evidence="6">Cytochrome c biogenesis protein CcsA</fullName>
    </submittedName>
</protein>
<feature type="transmembrane region" description="Helical" evidence="3">
    <location>
        <begin position="47"/>
        <end position="66"/>
    </location>
</feature>
<gene>
    <name evidence="6" type="primary">ccsA</name>
    <name evidence="6" type="ORF">LPQ35_10935</name>
</gene>
<dbReference type="EMBL" id="CP087714">
    <property type="protein sequence ID" value="XAT63753.1"/>
    <property type="molecule type" value="Genomic_DNA"/>
</dbReference>
<feature type="transmembrane region" description="Helical" evidence="3">
    <location>
        <begin position="307"/>
        <end position="325"/>
    </location>
</feature>
<feature type="domain" description="Cytochrome c assembly protein" evidence="4">
    <location>
        <begin position="93"/>
        <end position="292"/>
    </location>
</feature>
<feature type="transmembrane region" description="Helical" evidence="3">
    <location>
        <begin position="274"/>
        <end position="295"/>
    </location>
</feature>
<evidence type="ECO:0000256" key="1">
    <source>
        <dbReference type="ARBA" id="ARBA00009186"/>
    </source>
</evidence>
<feature type="transmembrane region" description="Helical" evidence="3">
    <location>
        <begin position="469"/>
        <end position="488"/>
    </location>
</feature>
<feature type="transmembrane region" description="Helical" evidence="3">
    <location>
        <begin position="6"/>
        <end position="26"/>
    </location>
</feature>
<keyword evidence="3" id="KW-0812">Transmembrane</keyword>
<keyword evidence="7" id="KW-1185">Reference proteome</keyword>
<keyword evidence="3" id="KW-0472">Membrane</keyword>
<feature type="transmembrane region" description="Helical" evidence="3">
    <location>
        <begin position="346"/>
        <end position="366"/>
    </location>
</feature>
<accession>A0ABZ3H3W8</accession>
<feature type="transmembrane region" description="Helical" evidence="3">
    <location>
        <begin position="124"/>
        <end position="145"/>
    </location>
</feature>
<feature type="transmembrane region" description="Helical" evidence="3">
    <location>
        <begin position="418"/>
        <end position="449"/>
    </location>
</feature>
<organism evidence="6 7">
    <name type="scientific">Geoglobus acetivorans</name>
    <dbReference type="NCBI Taxonomy" id="565033"/>
    <lineage>
        <taxon>Archaea</taxon>
        <taxon>Methanobacteriati</taxon>
        <taxon>Methanobacteriota</taxon>
        <taxon>Archaeoglobi</taxon>
        <taxon>Archaeoglobales</taxon>
        <taxon>Archaeoglobaceae</taxon>
        <taxon>Geoglobus</taxon>
    </lineage>
</organism>
<dbReference type="PANTHER" id="PTHR43653:SF1">
    <property type="entry name" value="CYTOCHROME C-TYPE BIOGENESIS PROTEIN CCMF"/>
    <property type="match status" value="1"/>
</dbReference>
<keyword evidence="2" id="KW-0201">Cytochrome c-type biogenesis</keyword>
<dbReference type="Pfam" id="PF01578">
    <property type="entry name" value="Cytochrom_C_asm"/>
    <property type="match status" value="1"/>
</dbReference>
<evidence type="ECO:0000259" key="4">
    <source>
        <dbReference type="Pfam" id="PF01578"/>
    </source>
</evidence>
<dbReference type="Proteomes" id="UP001492541">
    <property type="component" value="Chromosome"/>
</dbReference>
<evidence type="ECO:0000256" key="3">
    <source>
        <dbReference type="SAM" id="Phobius"/>
    </source>
</evidence>
<feature type="transmembrane region" description="Helical" evidence="3">
    <location>
        <begin position="210"/>
        <end position="230"/>
    </location>
</feature>
<comment type="similarity">
    <text evidence="1">Belongs to the CcmF/CycK/Ccl1/NrfE/CcsA family.</text>
</comment>
<reference evidence="6 7" key="1">
    <citation type="submission" date="2021-11" db="EMBL/GenBank/DDBJ databases">
        <title>Whole genome of Geoglobus acetivorans.</title>
        <authorList>
            <person name="Liu D."/>
        </authorList>
    </citation>
    <scope>NUCLEOTIDE SEQUENCE [LARGE SCALE GENOMIC DNA]</scope>
    <source>
        <strain evidence="6 7">SBH6</strain>
    </source>
</reference>
<dbReference type="RefSeq" id="WP_193806947.1">
    <property type="nucleotide sequence ID" value="NZ_CP087714.1"/>
</dbReference>
<dbReference type="PRINTS" id="PR01410">
    <property type="entry name" value="CCBIOGENESIS"/>
</dbReference>
<evidence type="ECO:0000313" key="7">
    <source>
        <dbReference type="Proteomes" id="UP001492541"/>
    </source>
</evidence>